<dbReference type="GO" id="GO:0043565">
    <property type="term" value="F:sequence-specific DNA binding"/>
    <property type="evidence" value="ECO:0007669"/>
    <property type="project" value="TreeGrafter"/>
</dbReference>
<dbReference type="InterPro" id="IPR058163">
    <property type="entry name" value="LysR-type_TF_proteobact-type"/>
</dbReference>
<dbReference type="PANTHER" id="PTHR30537">
    <property type="entry name" value="HTH-TYPE TRANSCRIPTIONAL REGULATOR"/>
    <property type="match status" value="1"/>
</dbReference>
<evidence type="ECO:0000256" key="3">
    <source>
        <dbReference type="ARBA" id="ARBA00023125"/>
    </source>
</evidence>
<evidence type="ECO:0000313" key="6">
    <source>
        <dbReference type="EMBL" id="MQX13522.1"/>
    </source>
</evidence>
<evidence type="ECO:0000313" key="7">
    <source>
        <dbReference type="Proteomes" id="UP000439983"/>
    </source>
</evidence>
<comment type="similarity">
    <text evidence="1">Belongs to the LysR transcriptional regulatory family.</text>
</comment>
<dbReference type="PROSITE" id="PS50931">
    <property type="entry name" value="HTH_LYSR"/>
    <property type="match status" value="1"/>
</dbReference>
<keyword evidence="3" id="KW-0238">DNA-binding</keyword>
<dbReference type="FunFam" id="1.10.10.10:FF:000001">
    <property type="entry name" value="LysR family transcriptional regulator"/>
    <property type="match status" value="1"/>
</dbReference>
<gene>
    <name evidence="6" type="ORF">GHK62_01780</name>
</gene>
<organism evidence="6 7">
    <name type="scientific">Sinorhizobium terangae</name>
    <dbReference type="NCBI Taxonomy" id="110322"/>
    <lineage>
        <taxon>Bacteria</taxon>
        <taxon>Pseudomonadati</taxon>
        <taxon>Pseudomonadota</taxon>
        <taxon>Alphaproteobacteria</taxon>
        <taxon>Hyphomicrobiales</taxon>
        <taxon>Rhizobiaceae</taxon>
        <taxon>Sinorhizobium/Ensifer group</taxon>
        <taxon>Sinorhizobium</taxon>
    </lineage>
</organism>
<dbReference type="EMBL" id="WITC01000015">
    <property type="protein sequence ID" value="MQX13522.1"/>
    <property type="molecule type" value="Genomic_DNA"/>
</dbReference>
<evidence type="ECO:0000256" key="2">
    <source>
        <dbReference type="ARBA" id="ARBA00023015"/>
    </source>
</evidence>
<sequence length="316" mass="35177">MQDLNDIALFAAVVRNNGFSAAARDLNMPKSKLSKHVARLEEQLGVRLLERSTRKLRMTEIGTVFYEHCQGLLEGVEAAEAEIAAVRAEPTGIVRLGCPFGFTPMLADILPGFHRRYPGVRLLITTTNRRLDLVEERIDVALRAREQLDTDSQLIVRQFGTVRQRLAASPTLLARLNGITVDNLAEMPTLSTNEHHTNDTWRLRHTDGTTIEIGHRPIIGCSDFLILERAAIEGMGIALLPDHICERAFRTGVLVPVLPEWTSGDVMVHLVFPSRRGLLPATRALIDYLAENLFTAMARCVEFDPRPAASFDLIGK</sequence>
<name>A0A6N7L751_SINTE</name>
<reference evidence="6 7" key="1">
    <citation type="journal article" date="2013" name="Genome Biol.">
        <title>Comparative genomics of the core and accessory genomes of 48 Sinorhizobium strains comprising five genospecies.</title>
        <authorList>
            <person name="Sugawara M."/>
            <person name="Epstein B."/>
            <person name="Badgley B.D."/>
            <person name="Unno T."/>
            <person name="Xu L."/>
            <person name="Reese J."/>
            <person name="Gyaneshwar P."/>
            <person name="Denny R."/>
            <person name="Mudge J."/>
            <person name="Bharti A.K."/>
            <person name="Farmer A.D."/>
            <person name="May G.D."/>
            <person name="Woodward J.E."/>
            <person name="Medigue C."/>
            <person name="Vallenet D."/>
            <person name="Lajus A."/>
            <person name="Rouy Z."/>
            <person name="Martinez-Vaz B."/>
            <person name="Tiffin P."/>
            <person name="Young N.D."/>
            <person name="Sadowsky M.J."/>
        </authorList>
    </citation>
    <scope>NUCLEOTIDE SEQUENCE [LARGE SCALE GENOMIC DNA]</scope>
    <source>
        <strain evidence="6 7">USDA4894</strain>
    </source>
</reference>
<dbReference type="InterPro" id="IPR036390">
    <property type="entry name" value="WH_DNA-bd_sf"/>
</dbReference>
<dbReference type="InterPro" id="IPR036388">
    <property type="entry name" value="WH-like_DNA-bd_sf"/>
</dbReference>
<dbReference type="SUPFAM" id="SSF46785">
    <property type="entry name" value="Winged helix' DNA-binding domain"/>
    <property type="match status" value="1"/>
</dbReference>
<feature type="domain" description="HTH lysR-type" evidence="5">
    <location>
        <begin position="1"/>
        <end position="59"/>
    </location>
</feature>
<comment type="caution">
    <text evidence="6">The sequence shown here is derived from an EMBL/GenBank/DDBJ whole genome shotgun (WGS) entry which is preliminary data.</text>
</comment>
<accession>A0A6N7L751</accession>
<dbReference type="CDD" id="cd08473">
    <property type="entry name" value="PBP2_CrgA_like_4"/>
    <property type="match status" value="1"/>
</dbReference>
<dbReference type="Pfam" id="PF03466">
    <property type="entry name" value="LysR_substrate"/>
    <property type="match status" value="1"/>
</dbReference>
<dbReference type="AlphaFoldDB" id="A0A6N7L751"/>
<keyword evidence="7" id="KW-1185">Reference proteome</keyword>
<keyword evidence="2" id="KW-0805">Transcription regulation</keyword>
<protein>
    <submittedName>
        <fullName evidence="6">LysR family transcriptional regulator</fullName>
    </submittedName>
</protein>
<dbReference type="Pfam" id="PF00126">
    <property type="entry name" value="HTH_1"/>
    <property type="match status" value="1"/>
</dbReference>
<proteinExistence type="inferred from homology"/>
<dbReference type="Gene3D" id="3.40.190.290">
    <property type="match status" value="1"/>
</dbReference>
<keyword evidence="4" id="KW-0804">Transcription</keyword>
<dbReference type="Proteomes" id="UP000439983">
    <property type="component" value="Unassembled WGS sequence"/>
</dbReference>
<evidence type="ECO:0000259" key="5">
    <source>
        <dbReference type="PROSITE" id="PS50931"/>
    </source>
</evidence>
<dbReference type="PRINTS" id="PR00039">
    <property type="entry name" value="HTHLYSR"/>
</dbReference>
<dbReference type="InterPro" id="IPR005119">
    <property type="entry name" value="LysR_subst-bd"/>
</dbReference>
<dbReference type="SUPFAM" id="SSF53850">
    <property type="entry name" value="Periplasmic binding protein-like II"/>
    <property type="match status" value="1"/>
</dbReference>
<dbReference type="OrthoDB" id="9786526at2"/>
<evidence type="ECO:0000256" key="4">
    <source>
        <dbReference type="ARBA" id="ARBA00023163"/>
    </source>
</evidence>
<dbReference type="InterPro" id="IPR000847">
    <property type="entry name" value="LysR_HTH_N"/>
</dbReference>
<dbReference type="GO" id="GO:0003700">
    <property type="term" value="F:DNA-binding transcription factor activity"/>
    <property type="evidence" value="ECO:0007669"/>
    <property type="project" value="InterPro"/>
</dbReference>
<dbReference type="PANTHER" id="PTHR30537:SF31">
    <property type="entry name" value="TRANSCRIPTIONAL REGULATOR, LYSR FAMILY"/>
    <property type="match status" value="1"/>
</dbReference>
<dbReference type="GO" id="GO:0006351">
    <property type="term" value="P:DNA-templated transcription"/>
    <property type="evidence" value="ECO:0007669"/>
    <property type="project" value="TreeGrafter"/>
</dbReference>
<dbReference type="RefSeq" id="WP_153436637.1">
    <property type="nucleotide sequence ID" value="NZ_JACIGA010000003.1"/>
</dbReference>
<evidence type="ECO:0000256" key="1">
    <source>
        <dbReference type="ARBA" id="ARBA00009437"/>
    </source>
</evidence>
<dbReference type="Gene3D" id="1.10.10.10">
    <property type="entry name" value="Winged helix-like DNA-binding domain superfamily/Winged helix DNA-binding domain"/>
    <property type="match status" value="1"/>
</dbReference>